<keyword evidence="7 10" id="KW-0520">NAD</keyword>
<evidence type="ECO:0000256" key="7">
    <source>
        <dbReference type="ARBA" id="ARBA00023027"/>
    </source>
</evidence>
<dbReference type="CDD" id="cd05247">
    <property type="entry name" value="UDP_G4E_1_SDR_e"/>
    <property type="match status" value="1"/>
</dbReference>
<dbReference type="Gene3D" id="3.40.50.720">
    <property type="entry name" value="NAD(P)-binding Rossmann-like Domain"/>
    <property type="match status" value="1"/>
</dbReference>
<dbReference type="EC" id="5.1.3.2" evidence="5 10"/>
<dbReference type="Proteomes" id="UP000178449">
    <property type="component" value="Unassembled WGS sequence"/>
</dbReference>
<feature type="domain" description="NAD-dependent epimerase/dehydratase" evidence="11">
    <location>
        <begin position="2"/>
        <end position="250"/>
    </location>
</feature>
<sequence length="323" mass="35847">MILITGGAGYIGSHTHKLLASQGRHCRIFDNFSTGHKDFVKWGELVEGDLLNPADLNRAFVGGQIEAVIHFAAKAYVGESMENPAKYYQNNVTGTLNLLTAMQAHGVDKILFSSTCAVYGVPNQVPITESEVPRPINVYGRTKRMIEQILEDYSDAYRLKYTALRYFNAAGADLDLEIGERHQPETHAIPLAIEAAMGLRPSFTIFGQDYPTPDGTCIRDYIHVADLARAHQLALDRLLAGGDSLKVNLGCNQGLSVLELVQQVKELSGRDFKVVQGQRRPGDPAELCADNQMASQELGWKPQFEDPRSIIKSAWDWHQKENH</sequence>
<evidence type="ECO:0000313" key="13">
    <source>
        <dbReference type="Proteomes" id="UP000178449"/>
    </source>
</evidence>
<evidence type="ECO:0000256" key="1">
    <source>
        <dbReference type="ARBA" id="ARBA00000083"/>
    </source>
</evidence>
<comment type="cofactor">
    <cofactor evidence="2 10">
        <name>NAD(+)</name>
        <dbReference type="ChEBI" id="CHEBI:57540"/>
    </cofactor>
</comment>
<proteinExistence type="inferred from homology"/>
<dbReference type="GO" id="GO:0033499">
    <property type="term" value="P:galactose catabolic process via UDP-galactose, Leloir pathway"/>
    <property type="evidence" value="ECO:0007669"/>
    <property type="project" value="TreeGrafter"/>
</dbReference>
<evidence type="ECO:0000259" key="11">
    <source>
        <dbReference type="Pfam" id="PF01370"/>
    </source>
</evidence>
<evidence type="ECO:0000256" key="6">
    <source>
        <dbReference type="ARBA" id="ARBA00018569"/>
    </source>
</evidence>
<comment type="catalytic activity">
    <reaction evidence="1 10">
        <text>UDP-alpha-D-glucose = UDP-alpha-D-galactose</text>
        <dbReference type="Rhea" id="RHEA:22168"/>
        <dbReference type="ChEBI" id="CHEBI:58885"/>
        <dbReference type="ChEBI" id="CHEBI:66914"/>
        <dbReference type="EC" id="5.1.3.2"/>
    </reaction>
</comment>
<evidence type="ECO:0000256" key="10">
    <source>
        <dbReference type="RuleBase" id="RU366046"/>
    </source>
</evidence>
<dbReference type="PANTHER" id="PTHR43725:SF53">
    <property type="entry name" value="UDP-ARABINOSE 4-EPIMERASE 1"/>
    <property type="match status" value="1"/>
</dbReference>
<evidence type="ECO:0000313" key="12">
    <source>
        <dbReference type="EMBL" id="OGG96045.1"/>
    </source>
</evidence>
<dbReference type="EMBL" id="MFNE01000019">
    <property type="protein sequence ID" value="OGG96045.1"/>
    <property type="molecule type" value="Genomic_DNA"/>
</dbReference>
<dbReference type="Gene3D" id="3.90.25.10">
    <property type="entry name" value="UDP-galactose 4-epimerase, domain 1"/>
    <property type="match status" value="1"/>
</dbReference>
<comment type="pathway">
    <text evidence="3 10">Carbohydrate metabolism; galactose metabolism.</text>
</comment>
<dbReference type="InterPro" id="IPR005886">
    <property type="entry name" value="UDP_G4E"/>
</dbReference>
<dbReference type="AlphaFoldDB" id="A0A1F6GD65"/>
<reference evidence="12 13" key="1">
    <citation type="journal article" date="2016" name="Nat. Commun.">
        <title>Thousands of microbial genomes shed light on interconnected biogeochemical processes in an aquifer system.</title>
        <authorList>
            <person name="Anantharaman K."/>
            <person name="Brown C.T."/>
            <person name="Hug L.A."/>
            <person name="Sharon I."/>
            <person name="Castelle C.J."/>
            <person name="Probst A.J."/>
            <person name="Thomas B.C."/>
            <person name="Singh A."/>
            <person name="Wilkins M.J."/>
            <person name="Karaoz U."/>
            <person name="Brodie E.L."/>
            <person name="Williams K.H."/>
            <person name="Hubbard S.S."/>
            <person name="Banfield J.F."/>
        </authorList>
    </citation>
    <scope>NUCLEOTIDE SEQUENCE [LARGE SCALE GENOMIC DNA]</scope>
</reference>
<comment type="subunit">
    <text evidence="10">Homodimer.</text>
</comment>
<dbReference type="PANTHER" id="PTHR43725">
    <property type="entry name" value="UDP-GLUCOSE 4-EPIMERASE"/>
    <property type="match status" value="1"/>
</dbReference>
<gene>
    <name evidence="12" type="ORF">A2527_12025</name>
</gene>
<dbReference type="Pfam" id="PF01370">
    <property type="entry name" value="Epimerase"/>
    <property type="match status" value="1"/>
</dbReference>
<accession>A0A1F6GD65</accession>
<dbReference type="GO" id="GO:0003978">
    <property type="term" value="F:UDP-glucose 4-epimerase activity"/>
    <property type="evidence" value="ECO:0007669"/>
    <property type="project" value="UniProtKB-UniRule"/>
</dbReference>
<evidence type="ECO:0000256" key="5">
    <source>
        <dbReference type="ARBA" id="ARBA00013189"/>
    </source>
</evidence>
<evidence type="ECO:0000256" key="2">
    <source>
        <dbReference type="ARBA" id="ARBA00001911"/>
    </source>
</evidence>
<evidence type="ECO:0000256" key="8">
    <source>
        <dbReference type="ARBA" id="ARBA00023235"/>
    </source>
</evidence>
<dbReference type="SUPFAM" id="SSF51735">
    <property type="entry name" value="NAD(P)-binding Rossmann-fold domains"/>
    <property type="match status" value="1"/>
</dbReference>
<dbReference type="NCBIfam" id="TIGR01179">
    <property type="entry name" value="galE"/>
    <property type="match status" value="1"/>
</dbReference>
<evidence type="ECO:0000256" key="3">
    <source>
        <dbReference type="ARBA" id="ARBA00004947"/>
    </source>
</evidence>
<keyword evidence="9 10" id="KW-0119">Carbohydrate metabolism</keyword>
<dbReference type="UniPathway" id="UPA00214"/>
<dbReference type="InterPro" id="IPR036291">
    <property type="entry name" value="NAD(P)-bd_dom_sf"/>
</dbReference>
<protein>
    <recommendedName>
        <fullName evidence="6 10">UDP-glucose 4-epimerase</fullName>
        <ecNumber evidence="5 10">5.1.3.2</ecNumber>
    </recommendedName>
</protein>
<comment type="similarity">
    <text evidence="4 10">Belongs to the NAD(P)-dependent epimerase/dehydratase family.</text>
</comment>
<organism evidence="12 13">
    <name type="scientific">Candidatus Lambdaproteobacteria bacterium RIFOXYD2_FULL_50_16</name>
    <dbReference type="NCBI Taxonomy" id="1817772"/>
    <lineage>
        <taxon>Bacteria</taxon>
        <taxon>Pseudomonadati</taxon>
        <taxon>Pseudomonadota</taxon>
        <taxon>Candidatus Lambdaproteobacteria</taxon>
    </lineage>
</organism>
<name>A0A1F6GD65_9PROT</name>
<dbReference type="STRING" id="1817772.A2527_12025"/>
<keyword evidence="8 10" id="KW-0413">Isomerase</keyword>
<dbReference type="InterPro" id="IPR001509">
    <property type="entry name" value="Epimerase_deHydtase"/>
</dbReference>
<evidence type="ECO:0000256" key="4">
    <source>
        <dbReference type="ARBA" id="ARBA00007637"/>
    </source>
</evidence>
<evidence type="ECO:0000256" key="9">
    <source>
        <dbReference type="ARBA" id="ARBA00023277"/>
    </source>
</evidence>
<comment type="caution">
    <text evidence="12">The sequence shown here is derived from an EMBL/GenBank/DDBJ whole genome shotgun (WGS) entry which is preliminary data.</text>
</comment>